<organism evidence="4 5">
    <name type="scientific">Botrytis tulipae</name>
    <dbReference type="NCBI Taxonomy" id="87230"/>
    <lineage>
        <taxon>Eukaryota</taxon>
        <taxon>Fungi</taxon>
        <taxon>Dikarya</taxon>
        <taxon>Ascomycota</taxon>
        <taxon>Pezizomycotina</taxon>
        <taxon>Leotiomycetes</taxon>
        <taxon>Helotiales</taxon>
        <taxon>Sclerotiniaceae</taxon>
        <taxon>Botrytis</taxon>
    </lineage>
</organism>
<evidence type="ECO:0000256" key="2">
    <source>
        <dbReference type="ARBA" id="ARBA00023043"/>
    </source>
</evidence>
<gene>
    <name evidence="4" type="ORF">BTUL_0114g00350</name>
</gene>
<dbReference type="Pfam" id="PF12796">
    <property type="entry name" value="Ank_2"/>
    <property type="match status" value="3"/>
</dbReference>
<dbReference type="Gene3D" id="1.25.40.20">
    <property type="entry name" value="Ankyrin repeat-containing domain"/>
    <property type="match status" value="3"/>
</dbReference>
<name>A0A4Z1EQG6_9HELO</name>
<feature type="repeat" description="ANK" evidence="3">
    <location>
        <begin position="30"/>
        <end position="62"/>
    </location>
</feature>
<keyword evidence="1" id="KW-0677">Repeat</keyword>
<protein>
    <submittedName>
        <fullName evidence="4">Uncharacterized protein</fullName>
    </submittedName>
</protein>
<dbReference type="OrthoDB" id="163438at2759"/>
<dbReference type="PANTHER" id="PTHR24198">
    <property type="entry name" value="ANKYRIN REPEAT AND PROTEIN KINASE DOMAIN-CONTAINING PROTEIN"/>
    <property type="match status" value="1"/>
</dbReference>
<feature type="repeat" description="ANK" evidence="3">
    <location>
        <begin position="453"/>
        <end position="482"/>
    </location>
</feature>
<feature type="repeat" description="ANK" evidence="3">
    <location>
        <begin position="370"/>
        <end position="402"/>
    </location>
</feature>
<feature type="repeat" description="ANK" evidence="3">
    <location>
        <begin position="515"/>
        <end position="547"/>
    </location>
</feature>
<comment type="caution">
    <text evidence="4">The sequence shown here is derived from an EMBL/GenBank/DDBJ whole genome shotgun (WGS) entry which is preliminary data.</text>
</comment>
<dbReference type="PROSITE" id="PS50297">
    <property type="entry name" value="ANK_REP_REGION"/>
    <property type="match status" value="4"/>
</dbReference>
<keyword evidence="5" id="KW-1185">Reference proteome</keyword>
<dbReference type="PANTHER" id="PTHR24198:SF165">
    <property type="entry name" value="ANKYRIN REPEAT-CONTAINING PROTEIN-RELATED"/>
    <property type="match status" value="1"/>
</dbReference>
<dbReference type="PROSITE" id="PS50088">
    <property type="entry name" value="ANK_REPEAT"/>
    <property type="match status" value="4"/>
</dbReference>
<dbReference type="AlphaFoldDB" id="A0A4Z1EQG6"/>
<evidence type="ECO:0000256" key="3">
    <source>
        <dbReference type="PROSITE-ProRule" id="PRU00023"/>
    </source>
</evidence>
<dbReference type="SUPFAM" id="SSF48403">
    <property type="entry name" value="Ankyrin repeat"/>
    <property type="match status" value="2"/>
</dbReference>
<dbReference type="EMBL" id="PQXH01000114">
    <property type="protein sequence ID" value="TGO11257.1"/>
    <property type="molecule type" value="Genomic_DNA"/>
</dbReference>
<evidence type="ECO:0000313" key="4">
    <source>
        <dbReference type="EMBL" id="TGO11257.1"/>
    </source>
</evidence>
<evidence type="ECO:0000256" key="1">
    <source>
        <dbReference type="ARBA" id="ARBA00022737"/>
    </source>
</evidence>
<keyword evidence="2 3" id="KW-0040">ANK repeat</keyword>
<sequence length="628" mass="70028">MITSGLGLLDISKALLTTPLSQSEVNQFWRKETALSFAIGNGEYEITELLVNAGANINDIDSDEQIKSALEIAVENNRADIISLLLDNKAGVNAALITAAQNWIPRTPPPDLFRLVLARDGAFEPSMRARLLDAVMTRRHGDLFFRDVKRVLSYPTKSSIDETMQRPLFLAFSGHRPRIDLCSLIVNDPAIYDIDKCWSYNYSTSAGLSLIHYIVERSQHHGKWDPVEHLKLVRARGASLDKESKGSAFYSAIYSGNVVCVEFFLREDPHLTTLHINEKEIIWPIATAALNRDYNMVRCLLIHGADIDHGTGNMSSYDRDCYYSDILIATTHEGISNMETKIKGGLLDTLSTQQLQKAINYGLNIDMELERKTFLSYAASSGNVDRVRWLVQHGANVDSQTSDGRSIRSPPLMEAIWYCDDMAAIIVEILLDYGANVNEPRDHKVHNGPVVASPAHIAIIKNNQQVLQLLLAHNADVNLQGNSYGVLLKEATVNGKLHLMKLLAFYGADVNAIGQGTSVLHEAVFNRQLEAVSVLLDLGAYINILDYAQGTPLQLSKAMHYGEMMSFLQRRGALEVCNLKSVKPSYFHHQARRHTSTNSLVLSRNEIEMPDPQAFSRRQSVALQSWVT</sequence>
<dbReference type="InterPro" id="IPR002110">
    <property type="entry name" value="Ankyrin_rpt"/>
</dbReference>
<dbReference type="InterPro" id="IPR036770">
    <property type="entry name" value="Ankyrin_rpt-contain_sf"/>
</dbReference>
<dbReference type="SMART" id="SM00248">
    <property type="entry name" value="ANK"/>
    <property type="match status" value="10"/>
</dbReference>
<accession>A0A4Z1EQG6</accession>
<dbReference type="Proteomes" id="UP000297777">
    <property type="component" value="Unassembled WGS sequence"/>
</dbReference>
<evidence type="ECO:0000313" key="5">
    <source>
        <dbReference type="Proteomes" id="UP000297777"/>
    </source>
</evidence>
<proteinExistence type="predicted"/>
<reference evidence="4 5" key="1">
    <citation type="submission" date="2017-12" db="EMBL/GenBank/DDBJ databases">
        <title>Comparative genomics of Botrytis spp.</title>
        <authorList>
            <person name="Valero-Jimenez C.A."/>
            <person name="Tapia P."/>
            <person name="Veloso J."/>
            <person name="Silva-Moreno E."/>
            <person name="Staats M."/>
            <person name="Valdes J.H."/>
            <person name="Van Kan J.A.L."/>
        </authorList>
    </citation>
    <scope>NUCLEOTIDE SEQUENCE [LARGE SCALE GENOMIC DNA]</scope>
    <source>
        <strain evidence="4 5">Bt9001</strain>
    </source>
</reference>